<dbReference type="GO" id="GO:0004559">
    <property type="term" value="F:alpha-mannosidase activity"/>
    <property type="evidence" value="ECO:0007669"/>
    <property type="project" value="TreeGrafter"/>
</dbReference>
<dbReference type="SUPFAM" id="SSF74650">
    <property type="entry name" value="Galactose mutarotase-like"/>
    <property type="match status" value="1"/>
</dbReference>
<dbReference type="Gene3D" id="2.60.40.1360">
    <property type="match status" value="1"/>
</dbReference>
<dbReference type="PANTHER" id="PTHR11607:SF3">
    <property type="entry name" value="LYSOSOMAL ALPHA-MANNOSIDASE"/>
    <property type="match status" value="1"/>
</dbReference>
<comment type="caution">
    <text evidence="1">The sequence shown here is derived from an EMBL/GenBank/DDBJ whole genome shotgun (WGS) entry which is preliminary data.</text>
</comment>
<name>A0A2P6P4N0_ROSCH</name>
<evidence type="ECO:0000313" key="1">
    <source>
        <dbReference type="EMBL" id="PRQ16866.1"/>
    </source>
</evidence>
<accession>A0A2P6P4N0</accession>
<dbReference type="InterPro" id="IPR050843">
    <property type="entry name" value="Glycosyl_Hydrlase_38"/>
</dbReference>
<keyword evidence="2" id="KW-1185">Reference proteome</keyword>
<protein>
    <submittedName>
        <fullName evidence="1">Putative galactose mutarotase-like domain-containing protein</fullName>
    </submittedName>
</protein>
<proteinExistence type="predicted"/>
<dbReference type="EMBL" id="PDCK01000045">
    <property type="protein sequence ID" value="PRQ16866.1"/>
    <property type="molecule type" value="Genomic_DNA"/>
</dbReference>
<dbReference type="STRING" id="74649.A0A2P6P4N0"/>
<evidence type="ECO:0000313" key="2">
    <source>
        <dbReference type="Proteomes" id="UP000238479"/>
    </source>
</evidence>
<dbReference type="AlphaFoldDB" id="A0A2P6P4N0"/>
<dbReference type="Gramene" id="PRQ16866">
    <property type="protein sequence ID" value="PRQ16866"/>
    <property type="gene ID" value="RchiOBHm_Chr7g0188851"/>
</dbReference>
<dbReference type="GO" id="GO:0005975">
    <property type="term" value="P:carbohydrate metabolic process"/>
    <property type="evidence" value="ECO:0007669"/>
    <property type="project" value="InterPro"/>
</dbReference>
<dbReference type="GO" id="GO:0030246">
    <property type="term" value="F:carbohydrate binding"/>
    <property type="evidence" value="ECO:0007669"/>
    <property type="project" value="InterPro"/>
</dbReference>
<sequence length="68" mass="7905">MNPSYSLPNNVAILTIQELEDGKVLFRLAHLYEIEEDKNLSVMASVELKKVFADKRVDRYRSLITSEY</sequence>
<gene>
    <name evidence="1" type="ORF">RchiOBHm_Chr7g0188851</name>
</gene>
<dbReference type="PANTHER" id="PTHR11607">
    <property type="entry name" value="ALPHA-MANNOSIDASE"/>
    <property type="match status" value="1"/>
</dbReference>
<reference evidence="1 2" key="1">
    <citation type="journal article" date="2018" name="Nat. Genet.">
        <title>The Rosa genome provides new insights in the design of modern roses.</title>
        <authorList>
            <person name="Bendahmane M."/>
        </authorList>
    </citation>
    <scope>NUCLEOTIDE SEQUENCE [LARGE SCALE GENOMIC DNA]</scope>
    <source>
        <strain evidence="2">cv. Old Blush</strain>
    </source>
</reference>
<organism evidence="1 2">
    <name type="scientific">Rosa chinensis</name>
    <name type="common">China rose</name>
    <dbReference type="NCBI Taxonomy" id="74649"/>
    <lineage>
        <taxon>Eukaryota</taxon>
        <taxon>Viridiplantae</taxon>
        <taxon>Streptophyta</taxon>
        <taxon>Embryophyta</taxon>
        <taxon>Tracheophyta</taxon>
        <taxon>Spermatophyta</taxon>
        <taxon>Magnoliopsida</taxon>
        <taxon>eudicotyledons</taxon>
        <taxon>Gunneridae</taxon>
        <taxon>Pentapetalae</taxon>
        <taxon>rosids</taxon>
        <taxon>fabids</taxon>
        <taxon>Rosales</taxon>
        <taxon>Rosaceae</taxon>
        <taxon>Rosoideae</taxon>
        <taxon>Rosoideae incertae sedis</taxon>
        <taxon>Rosa</taxon>
    </lineage>
</organism>
<dbReference type="InterPro" id="IPR011013">
    <property type="entry name" value="Gal_mutarotase_sf_dom"/>
</dbReference>
<dbReference type="Proteomes" id="UP000238479">
    <property type="component" value="Chromosome 7"/>
</dbReference>